<dbReference type="STRING" id="1231657.A0A1Y2A3A5"/>
<evidence type="ECO:0000256" key="6">
    <source>
        <dbReference type="ARBA" id="ARBA00040563"/>
    </source>
</evidence>
<feature type="region of interest" description="Disordered" evidence="8">
    <location>
        <begin position="293"/>
        <end position="420"/>
    </location>
</feature>
<evidence type="ECO:0000256" key="1">
    <source>
        <dbReference type="ARBA" id="ARBA00022574"/>
    </source>
</evidence>
<dbReference type="PROSITE" id="PS50082">
    <property type="entry name" value="WD_REPEATS_2"/>
    <property type="match status" value="2"/>
</dbReference>
<evidence type="ECO:0000313" key="10">
    <source>
        <dbReference type="Proteomes" id="UP000193144"/>
    </source>
</evidence>
<dbReference type="InterPro" id="IPR015943">
    <property type="entry name" value="WD40/YVTN_repeat-like_dom_sf"/>
</dbReference>
<evidence type="ECO:0000256" key="5">
    <source>
        <dbReference type="ARBA" id="ARBA00038749"/>
    </source>
</evidence>
<feature type="compositionally biased region" description="Acidic residues" evidence="8">
    <location>
        <begin position="296"/>
        <end position="310"/>
    </location>
</feature>
<feature type="compositionally biased region" description="Low complexity" evidence="8">
    <location>
        <begin position="370"/>
        <end position="382"/>
    </location>
</feature>
<proteinExistence type="inferred from homology"/>
<keyword evidence="2" id="KW-0677">Repeat</keyword>
<protein>
    <recommendedName>
        <fullName evidence="6">ASTRA-associated protein 1</fullName>
    </recommendedName>
</protein>
<keyword evidence="10" id="KW-1185">Reference proteome</keyword>
<feature type="repeat" description="WD" evidence="7">
    <location>
        <begin position="19"/>
        <end position="60"/>
    </location>
</feature>
<dbReference type="OrthoDB" id="7668193at2759"/>
<dbReference type="PANTHER" id="PTHR19854:SF1">
    <property type="entry name" value="GUANINE NUCLEOTIDE-BINDING PROTEIN SUBUNIT BETA-LIKE PROTEIN 1"/>
    <property type="match status" value="1"/>
</dbReference>
<organism evidence="9 10">
    <name type="scientific">Clohesyomyces aquaticus</name>
    <dbReference type="NCBI Taxonomy" id="1231657"/>
    <lineage>
        <taxon>Eukaryota</taxon>
        <taxon>Fungi</taxon>
        <taxon>Dikarya</taxon>
        <taxon>Ascomycota</taxon>
        <taxon>Pezizomycotina</taxon>
        <taxon>Dothideomycetes</taxon>
        <taxon>Pleosporomycetidae</taxon>
        <taxon>Pleosporales</taxon>
        <taxon>Lindgomycetaceae</taxon>
        <taxon>Clohesyomyces</taxon>
    </lineage>
</organism>
<feature type="compositionally biased region" description="Low complexity" evidence="8">
    <location>
        <begin position="392"/>
        <end position="408"/>
    </location>
</feature>
<feature type="region of interest" description="Disordered" evidence="8">
    <location>
        <begin position="507"/>
        <end position="527"/>
    </location>
</feature>
<comment type="caution">
    <text evidence="9">The sequence shown here is derived from an EMBL/GenBank/DDBJ whole genome shotgun (WGS) entry which is preliminary data.</text>
</comment>
<dbReference type="InterPro" id="IPR019775">
    <property type="entry name" value="WD40_repeat_CS"/>
</dbReference>
<evidence type="ECO:0000256" key="4">
    <source>
        <dbReference type="ARBA" id="ARBA00037931"/>
    </source>
</evidence>
<name>A0A1Y2A3A5_9PLEO</name>
<comment type="subunit">
    <text evidence="5">Component of the ASTRA chromatin remodeling machinery complex.</text>
</comment>
<gene>
    <name evidence="9" type="ORF">BCR34DRAFT_556643</name>
</gene>
<comment type="function">
    <text evidence="3">Component of the ASTRA complex involved in chromatin remodeling.</text>
</comment>
<evidence type="ECO:0000256" key="7">
    <source>
        <dbReference type="PROSITE-ProRule" id="PRU00221"/>
    </source>
</evidence>
<dbReference type="PANTHER" id="PTHR19854">
    <property type="entry name" value="TRANSDUCIN BETA-LIKE 3"/>
    <property type="match status" value="1"/>
</dbReference>
<dbReference type="EMBL" id="MCFA01000016">
    <property type="protein sequence ID" value="ORY16787.1"/>
    <property type="molecule type" value="Genomic_DNA"/>
</dbReference>
<accession>A0A1Y2A3A5</accession>
<comment type="similarity">
    <text evidence="4">Belongs to the WD repeat ASA1 family.</text>
</comment>
<reference evidence="9 10" key="1">
    <citation type="submission" date="2016-07" db="EMBL/GenBank/DDBJ databases">
        <title>Pervasive Adenine N6-methylation of Active Genes in Fungi.</title>
        <authorList>
            <consortium name="DOE Joint Genome Institute"/>
            <person name="Mondo S.J."/>
            <person name="Dannebaum R.O."/>
            <person name="Kuo R.C."/>
            <person name="Labutti K."/>
            <person name="Haridas S."/>
            <person name="Kuo A."/>
            <person name="Salamov A."/>
            <person name="Ahrendt S.R."/>
            <person name="Lipzen A."/>
            <person name="Sullivan W."/>
            <person name="Andreopoulos W.B."/>
            <person name="Clum A."/>
            <person name="Lindquist E."/>
            <person name="Daum C."/>
            <person name="Ramamoorthy G.K."/>
            <person name="Gryganskyi A."/>
            <person name="Culley D."/>
            <person name="Magnuson J.K."/>
            <person name="James T.Y."/>
            <person name="O'Malley M.A."/>
            <person name="Stajich J.E."/>
            <person name="Spatafora J.W."/>
            <person name="Visel A."/>
            <person name="Grigoriev I.V."/>
        </authorList>
    </citation>
    <scope>NUCLEOTIDE SEQUENCE [LARGE SCALE GENOMIC DNA]</scope>
    <source>
        <strain evidence="9 10">CBS 115471</strain>
    </source>
</reference>
<feature type="compositionally biased region" description="Pro residues" evidence="8">
    <location>
        <begin position="409"/>
        <end position="420"/>
    </location>
</feature>
<keyword evidence="1 7" id="KW-0853">WD repeat</keyword>
<dbReference type="PROSITE" id="PS50294">
    <property type="entry name" value="WD_REPEATS_REGION"/>
    <property type="match status" value="1"/>
</dbReference>
<feature type="compositionally biased region" description="Gly residues" evidence="8">
    <location>
        <begin position="514"/>
        <end position="525"/>
    </location>
</feature>
<evidence type="ECO:0000256" key="2">
    <source>
        <dbReference type="ARBA" id="ARBA00022737"/>
    </source>
</evidence>
<feature type="compositionally biased region" description="Polar residues" evidence="8">
    <location>
        <begin position="331"/>
        <end position="344"/>
    </location>
</feature>
<dbReference type="PROSITE" id="PS00678">
    <property type="entry name" value="WD_REPEATS_1"/>
    <property type="match status" value="1"/>
</dbReference>
<dbReference type="SMART" id="SM00320">
    <property type="entry name" value="WD40"/>
    <property type="match status" value="5"/>
</dbReference>
<evidence type="ECO:0000256" key="3">
    <source>
        <dbReference type="ARBA" id="ARBA00037338"/>
    </source>
</evidence>
<dbReference type="InterPro" id="IPR036322">
    <property type="entry name" value="WD40_repeat_dom_sf"/>
</dbReference>
<dbReference type="Pfam" id="PF00400">
    <property type="entry name" value="WD40"/>
    <property type="match status" value="2"/>
</dbReference>
<evidence type="ECO:0000313" key="9">
    <source>
        <dbReference type="EMBL" id="ORY16787.1"/>
    </source>
</evidence>
<dbReference type="SUPFAM" id="SSF50978">
    <property type="entry name" value="WD40 repeat-like"/>
    <property type="match status" value="1"/>
</dbReference>
<sequence>MTTEHRGNSLPPAQPSYIFRGHSAHIHSVQIVRQNTRLLTGDADGWIVYWKLESKRPVAVWKAHDAAILGTAEWGFDKIITHGRDHALRIWQLRATDEPNLSSLLPADGSSAHRPKPWLLHSLPVNTLNFCKFAMCRKQPAINIPSRGSNDQDKESASMPGASESILVAVPARDDKKIEVYQFPEERMASVVPRVQPQDTGMLMTLKLTHHHSAGEAMVIAGYEGGFTAVHLLGLNNSRSRSKGNGPTFAQTIYLSQPHSQPVLSLDASLDAKMYFTSSADAIIAAHRIPEGPLNIDEEEPEGSIDDPPESDLSALTVGEPPLQNYYPSRPSMNADNHDSSPSSDPEKTDPQHTEQISEPLTFSKRPVKPSSSPSPSLPISSQNGSMSTPTLSSAPKSGGLSSLLSSAPPLPKTRPPPPKIWTLALQPPFKTISTKHAGQQSLCVRADGRILATGGWDSRIRIYSAKTLKELAVLKWHKEGVYAVGFGEVYDKVPVAVSLQDDKEIEFKDGDGGDGGGGDGGGGAEVARQRGMVSGLGKMQRQREEQMQMKHWVVAGAKDGKVSLWEVY</sequence>
<dbReference type="Gene3D" id="2.130.10.10">
    <property type="entry name" value="YVTN repeat-like/Quinoprotein amine dehydrogenase"/>
    <property type="match status" value="2"/>
</dbReference>
<feature type="repeat" description="WD" evidence="7">
    <location>
        <begin position="554"/>
        <end position="569"/>
    </location>
</feature>
<evidence type="ECO:0000256" key="8">
    <source>
        <dbReference type="SAM" id="MobiDB-lite"/>
    </source>
</evidence>
<dbReference type="InterPro" id="IPR001680">
    <property type="entry name" value="WD40_rpt"/>
</dbReference>
<dbReference type="AlphaFoldDB" id="A0A1Y2A3A5"/>
<dbReference type="Proteomes" id="UP000193144">
    <property type="component" value="Unassembled WGS sequence"/>
</dbReference>